<evidence type="ECO:0000313" key="13">
    <source>
        <dbReference type="EMBL" id="KAF5665696.1"/>
    </source>
</evidence>
<reference evidence="13 14" key="1">
    <citation type="submission" date="2020-05" db="EMBL/GenBank/DDBJ databases">
        <title>Identification and distribution of gene clusters putatively required for synthesis of sphingolipid metabolism inhibitors in phylogenetically diverse species of the filamentous fungus Fusarium.</title>
        <authorList>
            <person name="Kim H.-S."/>
            <person name="Busman M."/>
            <person name="Brown D.W."/>
            <person name="Divon H."/>
            <person name="Uhlig S."/>
            <person name="Proctor R.H."/>
        </authorList>
    </citation>
    <scope>NUCLEOTIDE SEQUENCE [LARGE SCALE GENOMIC DNA]</scope>
    <source>
        <strain evidence="13 14">NRRL 20693</strain>
    </source>
</reference>
<evidence type="ECO:0000256" key="10">
    <source>
        <dbReference type="SAM" id="MobiDB-lite"/>
    </source>
</evidence>
<comment type="subcellular location">
    <subcellularLocation>
        <location evidence="1">Membrane</location>
        <topology evidence="1">Lipid-anchor</topology>
        <topology evidence="1">GPI-anchor</topology>
    </subcellularLocation>
    <subcellularLocation>
        <location evidence="2">Secreted</location>
    </subcellularLocation>
</comment>
<accession>A0A8H5T6U2</accession>
<comment type="caution">
    <text evidence="9">Lacks conserved residue(s) required for the propagation of feature annotation.</text>
</comment>
<keyword evidence="14" id="KW-1185">Reference proteome</keyword>
<evidence type="ECO:0000256" key="5">
    <source>
        <dbReference type="ARBA" id="ARBA00022622"/>
    </source>
</evidence>
<evidence type="ECO:0000256" key="1">
    <source>
        <dbReference type="ARBA" id="ARBA00004589"/>
    </source>
</evidence>
<evidence type="ECO:0000313" key="14">
    <source>
        <dbReference type="Proteomes" id="UP000567885"/>
    </source>
</evidence>
<evidence type="ECO:0000256" key="7">
    <source>
        <dbReference type="ARBA" id="ARBA00023157"/>
    </source>
</evidence>
<feature type="compositionally biased region" description="Low complexity" evidence="10">
    <location>
        <begin position="136"/>
        <end position="147"/>
    </location>
</feature>
<evidence type="ECO:0000256" key="9">
    <source>
        <dbReference type="PROSITE-ProRule" id="PRU01356"/>
    </source>
</evidence>
<evidence type="ECO:0000259" key="12">
    <source>
        <dbReference type="PROSITE" id="PS52012"/>
    </source>
</evidence>
<evidence type="ECO:0000256" key="4">
    <source>
        <dbReference type="ARBA" id="ARBA00022525"/>
    </source>
</evidence>
<dbReference type="GO" id="GO:0098552">
    <property type="term" value="C:side of membrane"/>
    <property type="evidence" value="ECO:0007669"/>
    <property type="project" value="UniProtKB-KW"/>
</dbReference>
<organism evidence="13 14">
    <name type="scientific">Fusarium heterosporum</name>
    <dbReference type="NCBI Taxonomy" id="42747"/>
    <lineage>
        <taxon>Eukaryota</taxon>
        <taxon>Fungi</taxon>
        <taxon>Dikarya</taxon>
        <taxon>Ascomycota</taxon>
        <taxon>Pezizomycotina</taxon>
        <taxon>Sordariomycetes</taxon>
        <taxon>Hypocreomycetidae</taxon>
        <taxon>Hypocreales</taxon>
        <taxon>Nectriaceae</taxon>
        <taxon>Fusarium</taxon>
        <taxon>Fusarium heterosporum species complex</taxon>
    </lineage>
</organism>
<keyword evidence="4" id="KW-0964">Secreted</keyword>
<dbReference type="GO" id="GO:0005576">
    <property type="term" value="C:extracellular region"/>
    <property type="evidence" value="ECO:0007669"/>
    <property type="project" value="UniProtKB-SubCell"/>
</dbReference>
<keyword evidence="7" id="KW-1015">Disulfide bond</keyword>
<keyword evidence="8" id="KW-0449">Lipoprotein</keyword>
<comment type="similarity">
    <text evidence="3">Belongs to the RBT5 family.</text>
</comment>
<gene>
    <name evidence="13" type="ORF">FHETE_6549</name>
</gene>
<comment type="caution">
    <text evidence="13">The sequence shown here is derived from an EMBL/GenBank/DDBJ whole genome shotgun (WGS) entry which is preliminary data.</text>
</comment>
<dbReference type="Pfam" id="PF05730">
    <property type="entry name" value="CFEM"/>
    <property type="match status" value="1"/>
</dbReference>
<dbReference type="InterPro" id="IPR008427">
    <property type="entry name" value="Extracellular_membr_CFEM_dom"/>
</dbReference>
<dbReference type="OrthoDB" id="1193027at2759"/>
<feature type="chain" id="PRO_5034965269" description="CFEM domain-containing protein" evidence="11">
    <location>
        <begin position="20"/>
        <end position="259"/>
    </location>
</feature>
<proteinExistence type="inferred from homology"/>
<sequence>MRKSTPYQLALLMASVATAADTSTCAIDCFQVLITNGPPAQCKEATNYLCFCTMPALQDNFMQCVDKTCSSEKDTATAWAGELCAKLGKPIDLGTPQDPPKTDATTAVDIPATSASDVVKPTTEAGKVTESKTTKEAAPTTTAAVETTEPKADKTPTTETSQVPSETTAVGTISNSTMTSISKPKDTTKSVASGDAAEATADKTTGDEPVVTLTGTADSATATASESSSAQNDSNAADSIVTPGLFTSVAIAVALWQLL</sequence>
<keyword evidence="6 11" id="KW-0732">Signal</keyword>
<evidence type="ECO:0000256" key="6">
    <source>
        <dbReference type="ARBA" id="ARBA00022729"/>
    </source>
</evidence>
<feature type="signal peptide" evidence="11">
    <location>
        <begin position="1"/>
        <end position="19"/>
    </location>
</feature>
<protein>
    <recommendedName>
        <fullName evidence="12">CFEM domain-containing protein</fullName>
    </recommendedName>
</protein>
<evidence type="ECO:0000256" key="3">
    <source>
        <dbReference type="ARBA" id="ARBA00010031"/>
    </source>
</evidence>
<dbReference type="Proteomes" id="UP000567885">
    <property type="component" value="Unassembled WGS sequence"/>
</dbReference>
<evidence type="ECO:0000256" key="2">
    <source>
        <dbReference type="ARBA" id="ARBA00004613"/>
    </source>
</evidence>
<dbReference type="AlphaFoldDB" id="A0A8H5T6U2"/>
<feature type="region of interest" description="Disordered" evidence="10">
    <location>
        <begin position="92"/>
        <end position="211"/>
    </location>
</feature>
<evidence type="ECO:0000256" key="8">
    <source>
        <dbReference type="ARBA" id="ARBA00023288"/>
    </source>
</evidence>
<keyword evidence="5" id="KW-0472">Membrane</keyword>
<keyword evidence="5" id="KW-0336">GPI-anchor</keyword>
<name>A0A8H5T6U2_FUSHE</name>
<feature type="compositionally biased region" description="Polar residues" evidence="10">
    <location>
        <begin position="157"/>
        <end position="182"/>
    </location>
</feature>
<feature type="domain" description="CFEM" evidence="12">
    <location>
        <begin position="1"/>
        <end position="115"/>
    </location>
</feature>
<dbReference type="PROSITE" id="PS52012">
    <property type="entry name" value="CFEM"/>
    <property type="match status" value="1"/>
</dbReference>
<evidence type="ECO:0000256" key="11">
    <source>
        <dbReference type="SAM" id="SignalP"/>
    </source>
</evidence>
<dbReference type="EMBL" id="JAAGWQ010000119">
    <property type="protein sequence ID" value="KAF5665696.1"/>
    <property type="molecule type" value="Genomic_DNA"/>
</dbReference>
<keyword evidence="5" id="KW-0325">Glycoprotein</keyword>